<organism evidence="4 5">
    <name type="scientific">Ruminococcus callidus ATCC 27760</name>
    <dbReference type="NCBI Taxonomy" id="411473"/>
    <lineage>
        <taxon>Bacteria</taxon>
        <taxon>Bacillati</taxon>
        <taxon>Bacillota</taxon>
        <taxon>Clostridia</taxon>
        <taxon>Eubacteriales</taxon>
        <taxon>Oscillospiraceae</taxon>
        <taxon>Ruminococcus</taxon>
    </lineage>
</organism>
<dbReference type="EMBL" id="AWVF01000322">
    <property type="protein sequence ID" value="ERJ91262.1"/>
    <property type="molecule type" value="Genomic_DNA"/>
</dbReference>
<dbReference type="Proteomes" id="UP000016662">
    <property type="component" value="Unassembled WGS sequence"/>
</dbReference>
<dbReference type="GO" id="GO:0046872">
    <property type="term" value="F:metal ion binding"/>
    <property type="evidence" value="ECO:0007669"/>
    <property type="project" value="UniProtKB-KW"/>
</dbReference>
<dbReference type="eggNOG" id="COG0084">
    <property type="taxonomic scope" value="Bacteria"/>
</dbReference>
<evidence type="ECO:0000256" key="3">
    <source>
        <dbReference type="PIRSR" id="PIRSR005902-1"/>
    </source>
</evidence>
<reference evidence="4 5" key="1">
    <citation type="submission" date="2013-07" db="EMBL/GenBank/DDBJ databases">
        <authorList>
            <person name="Weinstock G."/>
            <person name="Sodergren E."/>
            <person name="Wylie T."/>
            <person name="Fulton L."/>
            <person name="Fulton R."/>
            <person name="Fronick C."/>
            <person name="O'Laughlin M."/>
            <person name="Godfrey J."/>
            <person name="Miner T."/>
            <person name="Herter B."/>
            <person name="Appelbaum E."/>
            <person name="Cordes M."/>
            <person name="Lek S."/>
            <person name="Wollam A."/>
            <person name="Pepin K.H."/>
            <person name="Palsikar V.B."/>
            <person name="Mitreva M."/>
            <person name="Wilson R.K."/>
        </authorList>
    </citation>
    <scope>NUCLEOTIDE SEQUENCE [LARGE SCALE GENOMIC DNA]</scope>
    <source>
        <strain evidence="4 5">ATCC 27760</strain>
    </source>
</reference>
<keyword evidence="2 4" id="KW-0378">Hydrolase</keyword>
<feature type="binding site" evidence="3">
    <location>
        <position position="95"/>
    </location>
    <ligand>
        <name>a divalent metal cation</name>
        <dbReference type="ChEBI" id="CHEBI:60240"/>
        <label>1</label>
    </ligand>
</feature>
<dbReference type="HOGENOM" id="CLU_031506_4_0_9"/>
<dbReference type="InterPro" id="IPR032466">
    <property type="entry name" value="Metal_Hydrolase"/>
</dbReference>
<dbReference type="PANTHER" id="PTHR46124">
    <property type="entry name" value="D-AMINOACYL-TRNA DEACYLASE"/>
    <property type="match status" value="1"/>
</dbReference>
<proteinExistence type="predicted"/>
<dbReference type="PATRIC" id="fig|411473.3.peg.2207"/>
<dbReference type="FunFam" id="3.20.20.140:FF:000005">
    <property type="entry name" value="TatD family hydrolase"/>
    <property type="match status" value="1"/>
</dbReference>
<dbReference type="CDD" id="cd01310">
    <property type="entry name" value="TatD_DNAse"/>
    <property type="match status" value="1"/>
</dbReference>
<dbReference type="PIRSF" id="PIRSF005902">
    <property type="entry name" value="DNase_TatD"/>
    <property type="match status" value="1"/>
</dbReference>
<dbReference type="AlphaFoldDB" id="U2KG79"/>
<keyword evidence="5" id="KW-1185">Reference proteome</keyword>
<comment type="caution">
    <text evidence="4">The sequence shown here is derived from an EMBL/GenBank/DDBJ whole genome shotgun (WGS) entry which is preliminary data.</text>
</comment>
<dbReference type="GO" id="GO:0016788">
    <property type="term" value="F:hydrolase activity, acting on ester bonds"/>
    <property type="evidence" value="ECO:0007669"/>
    <property type="project" value="InterPro"/>
</dbReference>
<dbReference type="InterPro" id="IPR018228">
    <property type="entry name" value="DNase_TatD-rel_CS"/>
</dbReference>
<feature type="binding site" evidence="3">
    <location>
        <position position="203"/>
    </location>
    <ligand>
        <name>a divalent metal cation</name>
        <dbReference type="ChEBI" id="CHEBI:60240"/>
        <label>1</label>
    </ligand>
</feature>
<gene>
    <name evidence="4" type="ORF">RUMCAL_02637</name>
</gene>
<keyword evidence="1 3" id="KW-0479">Metal-binding</keyword>
<dbReference type="PANTHER" id="PTHR46124:SF2">
    <property type="entry name" value="D-AMINOACYL-TRNA DEACYLASE"/>
    <property type="match status" value="1"/>
</dbReference>
<dbReference type="PROSITE" id="PS01091">
    <property type="entry name" value="TATD_3"/>
    <property type="match status" value="1"/>
</dbReference>
<dbReference type="GO" id="GO:0004536">
    <property type="term" value="F:DNA nuclease activity"/>
    <property type="evidence" value="ECO:0007669"/>
    <property type="project" value="InterPro"/>
</dbReference>
<feature type="binding site" evidence="3">
    <location>
        <position position="153"/>
    </location>
    <ligand>
        <name>a divalent metal cation</name>
        <dbReference type="ChEBI" id="CHEBI:60240"/>
        <label>2</label>
    </ligand>
</feature>
<evidence type="ECO:0000256" key="2">
    <source>
        <dbReference type="ARBA" id="ARBA00022801"/>
    </source>
</evidence>
<sequence length="262" mass="28945">MFTQIFDTHSHYTDSAFDADRHEVLSALPEAGIVHAVLAGTTLEDSTAGIALADRYDYIYAAVGIHPETAGQQPADYLAQLEQLAKHPKVVAIGEIGLDYHYEGYDRESQSVLLREQLDLAKQLDLPVIIHARDCTEDYLRILQEFRPRGVVHCFSGSAETAREVLKLGMYIGFTGVLTFKNAKKALKALAEVPEDKLVLETDCPYMAPVPFRGKRCDSRMIPYTAEAAALVRGTDTQTILEQTCRNGEALFGIRAAAASRR</sequence>
<dbReference type="GO" id="GO:0005829">
    <property type="term" value="C:cytosol"/>
    <property type="evidence" value="ECO:0007669"/>
    <property type="project" value="TreeGrafter"/>
</dbReference>
<dbReference type="SUPFAM" id="SSF51556">
    <property type="entry name" value="Metallo-dependent hydrolases"/>
    <property type="match status" value="1"/>
</dbReference>
<dbReference type="Gene3D" id="3.20.20.140">
    <property type="entry name" value="Metal-dependent hydrolases"/>
    <property type="match status" value="1"/>
</dbReference>
<dbReference type="InterPro" id="IPR001130">
    <property type="entry name" value="TatD-like"/>
</dbReference>
<dbReference type="STRING" id="411473.RUMCAL_02637"/>
<name>U2KG79_9FIRM</name>
<dbReference type="RefSeq" id="WP_021680818.1">
    <property type="nucleotide sequence ID" value="NZ_KI260308.1"/>
</dbReference>
<dbReference type="NCBIfam" id="TIGR00010">
    <property type="entry name" value="YchF/TatD family DNA exonuclease"/>
    <property type="match status" value="1"/>
</dbReference>
<dbReference type="Pfam" id="PF01026">
    <property type="entry name" value="TatD_DNase"/>
    <property type="match status" value="1"/>
</dbReference>
<feature type="binding site" evidence="3">
    <location>
        <position position="131"/>
    </location>
    <ligand>
        <name>a divalent metal cation</name>
        <dbReference type="ChEBI" id="CHEBI:60240"/>
        <label>2</label>
    </ligand>
</feature>
<accession>U2KG79</accession>
<evidence type="ECO:0000313" key="4">
    <source>
        <dbReference type="EMBL" id="ERJ91262.1"/>
    </source>
</evidence>
<evidence type="ECO:0000313" key="5">
    <source>
        <dbReference type="Proteomes" id="UP000016662"/>
    </source>
</evidence>
<dbReference type="InterPro" id="IPR015991">
    <property type="entry name" value="TatD/YcfH-like"/>
</dbReference>
<feature type="binding site" evidence="3">
    <location>
        <position position="11"/>
    </location>
    <ligand>
        <name>a divalent metal cation</name>
        <dbReference type="ChEBI" id="CHEBI:60240"/>
        <label>1</label>
    </ligand>
</feature>
<evidence type="ECO:0000256" key="1">
    <source>
        <dbReference type="ARBA" id="ARBA00022723"/>
    </source>
</evidence>
<dbReference type="OrthoDB" id="9810005at2"/>
<protein>
    <submittedName>
        <fullName evidence="4">Hydrolase, TatD family</fullName>
    </submittedName>
</protein>
<feature type="binding site" evidence="3">
    <location>
        <position position="9"/>
    </location>
    <ligand>
        <name>a divalent metal cation</name>
        <dbReference type="ChEBI" id="CHEBI:60240"/>
        <label>1</label>
    </ligand>
</feature>